<dbReference type="GO" id="GO:0004359">
    <property type="term" value="F:glutaminase activity"/>
    <property type="evidence" value="ECO:0007669"/>
    <property type="project" value="UniProtKB-EC"/>
</dbReference>
<comment type="catalytic activity">
    <reaction evidence="7">
        <text>L-glutamine + H2O = L-glutamate + NH4(+)</text>
        <dbReference type="Rhea" id="RHEA:15889"/>
        <dbReference type="ChEBI" id="CHEBI:15377"/>
        <dbReference type="ChEBI" id="CHEBI:28938"/>
        <dbReference type="ChEBI" id="CHEBI:29985"/>
        <dbReference type="ChEBI" id="CHEBI:58359"/>
        <dbReference type="EC" id="3.5.1.2"/>
    </reaction>
</comment>
<dbReference type="PROSITE" id="PS01236">
    <property type="entry name" value="PDXT_SNO_1"/>
    <property type="match status" value="1"/>
</dbReference>
<dbReference type="Gene3D" id="3.40.50.880">
    <property type="match status" value="1"/>
</dbReference>
<dbReference type="Pfam" id="PF01174">
    <property type="entry name" value="SNO"/>
    <property type="match status" value="1"/>
</dbReference>
<keyword evidence="11" id="KW-1185">Reference proteome</keyword>
<dbReference type="InterPro" id="IPR029062">
    <property type="entry name" value="Class_I_gatase-like"/>
</dbReference>
<keyword evidence="4" id="KW-0663">Pyridoxal phosphate</keyword>
<accession>A0A1Y2EV87</accession>
<gene>
    <name evidence="10" type="ORF">BCR37DRAFT_352006</name>
</gene>
<dbReference type="GO" id="GO:0005829">
    <property type="term" value="C:cytosol"/>
    <property type="evidence" value="ECO:0007669"/>
    <property type="project" value="TreeGrafter"/>
</dbReference>
<dbReference type="OMA" id="RWHQYFV"/>
<dbReference type="GO" id="GO:0008614">
    <property type="term" value="P:pyridoxine metabolic process"/>
    <property type="evidence" value="ECO:0007669"/>
    <property type="project" value="TreeGrafter"/>
</dbReference>
<evidence type="ECO:0000313" key="10">
    <source>
        <dbReference type="EMBL" id="ORY75488.1"/>
    </source>
</evidence>
<dbReference type="PANTHER" id="PTHR31559:SF0">
    <property type="entry name" value="PYRIDOXAL 5'-PHOSPHATE SYNTHASE SUBUNIT SNO1-RELATED"/>
    <property type="match status" value="1"/>
</dbReference>
<feature type="active site" description="Charge relay system" evidence="8">
    <location>
        <position position="190"/>
    </location>
</feature>
<organism evidence="10 11">
    <name type="scientific">Protomyces lactucae-debilis</name>
    <dbReference type="NCBI Taxonomy" id="2754530"/>
    <lineage>
        <taxon>Eukaryota</taxon>
        <taxon>Fungi</taxon>
        <taxon>Dikarya</taxon>
        <taxon>Ascomycota</taxon>
        <taxon>Taphrinomycotina</taxon>
        <taxon>Taphrinomycetes</taxon>
        <taxon>Taphrinales</taxon>
        <taxon>Protomycetaceae</taxon>
        <taxon>Protomyces</taxon>
    </lineage>
</organism>
<proteinExistence type="inferred from homology"/>
<protein>
    <recommendedName>
        <fullName evidence="2">glutaminase</fullName>
        <ecNumber evidence="2">3.5.1.2</ecNumber>
    </recommendedName>
</protein>
<feature type="active site" description="Charge relay system" evidence="8">
    <location>
        <position position="192"/>
    </location>
</feature>
<evidence type="ECO:0000256" key="1">
    <source>
        <dbReference type="ARBA" id="ARBA00008345"/>
    </source>
</evidence>
<evidence type="ECO:0000256" key="9">
    <source>
        <dbReference type="PIRSR" id="PIRSR005639-2"/>
    </source>
</evidence>
<dbReference type="RefSeq" id="XP_040722361.1">
    <property type="nucleotide sequence ID" value="XM_040868097.1"/>
</dbReference>
<keyword evidence="6" id="KW-0456">Lyase</keyword>
<keyword evidence="5" id="KW-0315">Glutamine amidotransferase</keyword>
<evidence type="ECO:0000256" key="3">
    <source>
        <dbReference type="ARBA" id="ARBA00022801"/>
    </source>
</evidence>
<dbReference type="GO" id="GO:0016829">
    <property type="term" value="F:lyase activity"/>
    <property type="evidence" value="ECO:0007669"/>
    <property type="project" value="UniProtKB-KW"/>
</dbReference>
<reference evidence="10 11" key="1">
    <citation type="submission" date="2016-07" db="EMBL/GenBank/DDBJ databases">
        <title>Pervasive Adenine N6-methylation of Active Genes in Fungi.</title>
        <authorList>
            <consortium name="DOE Joint Genome Institute"/>
            <person name="Mondo S.J."/>
            <person name="Dannebaum R.O."/>
            <person name="Kuo R.C."/>
            <person name="Labutti K."/>
            <person name="Haridas S."/>
            <person name="Kuo A."/>
            <person name="Salamov A."/>
            <person name="Ahrendt S.R."/>
            <person name="Lipzen A."/>
            <person name="Sullivan W."/>
            <person name="Andreopoulos W.B."/>
            <person name="Clum A."/>
            <person name="Lindquist E."/>
            <person name="Daum C."/>
            <person name="Ramamoorthy G.K."/>
            <person name="Gryganskyi A."/>
            <person name="Culley D."/>
            <person name="Magnuson J.K."/>
            <person name="James T.Y."/>
            <person name="O'Malley M.A."/>
            <person name="Stajich J.E."/>
            <person name="Spatafora J.W."/>
            <person name="Visel A."/>
            <person name="Grigoriev I.V."/>
        </authorList>
    </citation>
    <scope>NUCLEOTIDE SEQUENCE [LARGE SCALE GENOMIC DNA]</scope>
    <source>
        <strain evidence="10 11">12-1054</strain>
    </source>
</reference>
<dbReference type="AlphaFoldDB" id="A0A1Y2EV87"/>
<keyword evidence="3" id="KW-0378">Hydrolase</keyword>
<sequence>MAALRIGVLALQGAFAEHMDTLSKFPDVQPSLIKTTADLAGLDGIIIPGGESTVIGKQLAASDLGDEIRAFSQQQKKPIFGTCAGFILLADEITKTTSTGIKSQKEGGQYILGGMSVEIERNFFGRQINSFEAQVDSEILGAEPFHAVFIRAPAVLAVHGDAQVLASVEHAGKTVVVAVRQHNFLGTSFHPELTTDNRWHQYFVQMVRE</sequence>
<comment type="similarity">
    <text evidence="1">Belongs to the glutaminase PdxT/SNO family.</text>
</comment>
<dbReference type="GeneID" id="63784696"/>
<evidence type="ECO:0000256" key="8">
    <source>
        <dbReference type="PIRSR" id="PIRSR005639-1"/>
    </source>
</evidence>
<feature type="binding site" evidence="9">
    <location>
        <begin position="150"/>
        <end position="151"/>
    </location>
    <ligand>
        <name>L-glutamine</name>
        <dbReference type="ChEBI" id="CHEBI:58359"/>
    </ligand>
</feature>
<dbReference type="EC" id="3.5.1.2" evidence="2"/>
<dbReference type="EMBL" id="MCFI01000026">
    <property type="protein sequence ID" value="ORY75488.1"/>
    <property type="molecule type" value="Genomic_DNA"/>
</dbReference>
<evidence type="ECO:0000256" key="5">
    <source>
        <dbReference type="ARBA" id="ARBA00022962"/>
    </source>
</evidence>
<evidence type="ECO:0000256" key="7">
    <source>
        <dbReference type="ARBA" id="ARBA00049534"/>
    </source>
</evidence>
<dbReference type="FunFam" id="3.40.50.880:FF:000041">
    <property type="entry name" value="Glutamine amidotransferase subunit pdxT, putative"/>
    <property type="match status" value="1"/>
</dbReference>
<evidence type="ECO:0000256" key="2">
    <source>
        <dbReference type="ARBA" id="ARBA00012918"/>
    </source>
</evidence>
<feature type="non-terminal residue" evidence="10">
    <location>
        <position position="209"/>
    </location>
</feature>
<dbReference type="Proteomes" id="UP000193685">
    <property type="component" value="Unassembled WGS sequence"/>
</dbReference>
<dbReference type="PROSITE" id="PS51130">
    <property type="entry name" value="PDXT_SNO_2"/>
    <property type="match status" value="1"/>
</dbReference>
<evidence type="ECO:0000256" key="6">
    <source>
        <dbReference type="ARBA" id="ARBA00023239"/>
    </source>
</evidence>
<dbReference type="NCBIfam" id="TIGR03800">
    <property type="entry name" value="PLP_synth_Pdx2"/>
    <property type="match status" value="1"/>
</dbReference>
<comment type="caution">
    <text evidence="10">The sequence shown here is derived from an EMBL/GenBank/DDBJ whole genome shotgun (WGS) entry which is preliminary data.</text>
</comment>
<dbReference type="SUPFAM" id="SSF52317">
    <property type="entry name" value="Class I glutamine amidotransferase-like"/>
    <property type="match status" value="1"/>
</dbReference>
<dbReference type="InterPro" id="IPR021196">
    <property type="entry name" value="PdxT/SNO_CS"/>
</dbReference>
<dbReference type="GO" id="GO:1903600">
    <property type="term" value="C:glutaminase complex"/>
    <property type="evidence" value="ECO:0007669"/>
    <property type="project" value="TreeGrafter"/>
</dbReference>
<feature type="binding site" evidence="9">
    <location>
        <begin position="50"/>
        <end position="52"/>
    </location>
    <ligand>
        <name>L-glutamine</name>
        <dbReference type="ChEBI" id="CHEBI:58359"/>
    </ligand>
</feature>
<dbReference type="CDD" id="cd01749">
    <property type="entry name" value="GATase1_PB"/>
    <property type="match status" value="1"/>
</dbReference>
<dbReference type="PANTHER" id="PTHR31559">
    <property type="entry name" value="PYRIDOXAL 5'-PHOSPHATE SYNTHASE SUBUNIT SNO"/>
    <property type="match status" value="1"/>
</dbReference>
<dbReference type="OrthoDB" id="2039at2759"/>
<feature type="binding site" evidence="9">
    <location>
        <position position="121"/>
    </location>
    <ligand>
        <name>L-glutamine</name>
        <dbReference type="ChEBI" id="CHEBI:58359"/>
    </ligand>
</feature>
<name>A0A1Y2EV87_PROLT</name>
<evidence type="ECO:0000256" key="4">
    <source>
        <dbReference type="ARBA" id="ARBA00022898"/>
    </source>
</evidence>
<dbReference type="STRING" id="56484.A0A1Y2EV87"/>
<feature type="active site" description="Nucleophile" evidence="8">
    <location>
        <position position="83"/>
    </location>
</feature>
<dbReference type="HAMAP" id="MF_01615">
    <property type="entry name" value="PdxT"/>
    <property type="match status" value="1"/>
</dbReference>
<dbReference type="PIRSF" id="PIRSF005639">
    <property type="entry name" value="Glut_amidoT_SNO"/>
    <property type="match status" value="1"/>
</dbReference>
<dbReference type="PROSITE" id="PS51273">
    <property type="entry name" value="GATASE_TYPE_1"/>
    <property type="match status" value="1"/>
</dbReference>
<dbReference type="GO" id="GO:0042823">
    <property type="term" value="P:pyridoxal phosphate biosynthetic process"/>
    <property type="evidence" value="ECO:0007669"/>
    <property type="project" value="InterPro"/>
</dbReference>
<evidence type="ECO:0000313" key="11">
    <source>
        <dbReference type="Proteomes" id="UP000193685"/>
    </source>
</evidence>
<dbReference type="InterPro" id="IPR002161">
    <property type="entry name" value="PdxT/SNO"/>
</dbReference>